<dbReference type="CDD" id="cd00075">
    <property type="entry name" value="HATPase"/>
    <property type="match status" value="1"/>
</dbReference>
<feature type="transmembrane region" description="Helical" evidence="11">
    <location>
        <begin position="6"/>
        <end position="28"/>
    </location>
</feature>
<dbReference type="PROSITE" id="PS50885">
    <property type="entry name" value="HAMP"/>
    <property type="match status" value="1"/>
</dbReference>
<dbReference type="SMART" id="SM00387">
    <property type="entry name" value="HATPase_c"/>
    <property type="match status" value="1"/>
</dbReference>
<keyword evidence="7 14" id="KW-0418">Kinase</keyword>
<gene>
    <name evidence="14" type="ORF">SAMN05661093_07792</name>
</gene>
<dbReference type="SMART" id="SM00304">
    <property type="entry name" value="HAMP"/>
    <property type="match status" value="1"/>
</dbReference>
<evidence type="ECO:0000256" key="8">
    <source>
        <dbReference type="ARBA" id="ARBA00022989"/>
    </source>
</evidence>
<dbReference type="FunFam" id="3.30.565.10:FF:000006">
    <property type="entry name" value="Sensor histidine kinase WalK"/>
    <property type="match status" value="1"/>
</dbReference>
<feature type="transmembrane region" description="Helical" evidence="11">
    <location>
        <begin position="237"/>
        <end position="256"/>
    </location>
</feature>
<dbReference type="InterPro" id="IPR036097">
    <property type="entry name" value="HisK_dim/P_sf"/>
</dbReference>
<dbReference type="PANTHER" id="PTHR45453:SF1">
    <property type="entry name" value="PHOSPHATE REGULON SENSOR PROTEIN PHOR"/>
    <property type="match status" value="1"/>
</dbReference>
<evidence type="ECO:0000256" key="11">
    <source>
        <dbReference type="SAM" id="Phobius"/>
    </source>
</evidence>
<dbReference type="Pfam" id="PF00512">
    <property type="entry name" value="HisKA"/>
    <property type="match status" value="1"/>
</dbReference>
<evidence type="ECO:0000256" key="4">
    <source>
        <dbReference type="ARBA" id="ARBA00022553"/>
    </source>
</evidence>
<evidence type="ECO:0000256" key="7">
    <source>
        <dbReference type="ARBA" id="ARBA00022777"/>
    </source>
</evidence>
<dbReference type="InterPro" id="IPR005467">
    <property type="entry name" value="His_kinase_dom"/>
</dbReference>
<dbReference type="Gene3D" id="1.10.287.130">
    <property type="match status" value="1"/>
</dbReference>
<evidence type="ECO:0000259" key="13">
    <source>
        <dbReference type="PROSITE" id="PS50885"/>
    </source>
</evidence>
<dbReference type="SMART" id="SM00388">
    <property type="entry name" value="HisKA"/>
    <property type="match status" value="1"/>
</dbReference>
<dbReference type="GO" id="GO:0005886">
    <property type="term" value="C:plasma membrane"/>
    <property type="evidence" value="ECO:0007669"/>
    <property type="project" value="UniProtKB-SubCell"/>
</dbReference>
<keyword evidence="15" id="KW-1185">Reference proteome</keyword>
<dbReference type="SUPFAM" id="SSF55874">
    <property type="entry name" value="ATPase domain of HSP90 chaperone/DNA topoisomerase II/histidine kinase"/>
    <property type="match status" value="1"/>
</dbReference>
<dbReference type="GO" id="GO:0016036">
    <property type="term" value="P:cellular response to phosphate starvation"/>
    <property type="evidence" value="ECO:0007669"/>
    <property type="project" value="TreeGrafter"/>
</dbReference>
<dbReference type="InterPro" id="IPR050351">
    <property type="entry name" value="BphY/WalK/GraS-like"/>
</dbReference>
<evidence type="ECO:0000256" key="2">
    <source>
        <dbReference type="ARBA" id="ARBA00004236"/>
    </source>
</evidence>
<dbReference type="EMBL" id="FWXV01000008">
    <property type="protein sequence ID" value="SMD23011.1"/>
    <property type="molecule type" value="Genomic_DNA"/>
</dbReference>
<evidence type="ECO:0000256" key="1">
    <source>
        <dbReference type="ARBA" id="ARBA00000085"/>
    </source>
</evidence>
<name>A0A1Y5Y0D6_KIBAR</name>
<keyword evidence="9" id="KW-0902">Two-component regulatory system</keyword>
<evidence type="ECO:0000256" key="5">
    <source>
        <dbReference type="ARBA" id="ARBA00022679"/>
    </source>
</evidence>
<dbReference type="PRINTS" id="PR00344">
    <property type="entry name" value="BCTRLSENSOR"/>
</dbReference>
<dbReference type="PANTHER" id="PTHR45453">
    <property type="entry name" value="PHOSPHATE REGULON SENSOR PROTEIN PHOR"/>
    <property type="match status" value="1"/>
</dbReference>
<dbReference type="CDD" id="cd00082">
    <property type="entry name" value="HisKA"/>
    <property type="match status" value="1"/>
</dbReference>
<dbReference type="GO" id="GO:0004721">
    <property type="term" value="F:phosphoprotein phosphatase activity"/>
    <property type="evidence" value="ECO:0007669"/>
    <property type="project" value="TreeGrafter"/>
</dbReference>
<dbReference type="InterPro" id="IPR003660">
    <property type="entry name" value="HAMP_dom"/>
</dbReference>
<dbReference type="Gene3D" id="3.30.565.10">
    <property type="entry name" value="Histidine kinase-like ATPase, C-terminal domain"/>
    <property type="match status" value="1"/>
</dbReference>
<organism evidence="14 15">
    <name type="scientific">Kibdelosporangium aridum</name>
    <dbReference type="NCBI Taxonomy" id="2030"/>
    <lineage>
        <taxon>Bacteria</taxon>
        <taxon>Bacillati</taxon>
        <taxon>Actinomycetota</taxon>
        <taxon>Actinomycetes</taxon>
        <taxon>Pseudonocardiales</taxon>
        <taxon>Pseudonocardiaceae</taxon>
        <taxon>Kibdelosporangium</taxon>
    </lineage>
</organism>
<dbReference type="CDD" id="cd06225">
    <property type="entry name" value="HAMP"/>
    <property type="match status" value="1"/>
</dbReference>
<reference evidence="14 15" key="1">
    <citation type="submission" date="2017-04" db="EMBL/GenBank/DDBJ databases">
        <authorList>
            <person name="Afonso C.L."/>
            <person name="Miller P.J."/>
            <person name="Scott M.A."/>
            <person name="Spackman E."/>
            <person name="Goraichik I."/>
            <person name="Dimitrov K.M."/>
            <person name="Suarez D.L."/>
            <person name="Swayne D.E."/>
        </authorList>
    </citation>
    <scope>NUCLEOTIDE SEQUENCE [LARGE SCALE GENOMIC DNA]</scope>
    <source>
        <strain evidence="14 15">DSM 43828</strain>
    </source>
</reference>
<keyword evidence="11" id="KW-0472">Membrane</keyword>
<dbReference type="InterPro" id="IPR036890">
    <property type="entry name" value="HATPase_C_sf"/>
</dbReference>
<comment type="subcellular location">
    <subcellularLocation>
        <location evidence="2">Cell membrane</location>
    </subcellularLocation>
</comment>
<dbReference type="GO" id="GO:0000155">
    <property type="term" value="F:phosphorelay sensor kinase activity"/>
    <property type="evidence" value="ECO:0007669"/>
    <property type="project" value="InterPro"/>
</dbReference>
<dbReference type="InterPro" id="IPR003661">
    <property type="entry name" value="HisK_dim/P_dom"/>
</dbReference>
<dbReference type="Pfam" id="PF00672">
    <property type="entry name" value="HAMP"/>
    <property type="match status" value="1"/>
</dbReference>
<accession>A0A1Y5Y0D6</accession>
<feature type="domain" description="Histidine kinase" evidence="12">
    <location>
        <begin position="350"/>
        <end position="562"/>
    </location>
</feature>
<evidence type="ECO:0000256" key="10">
    <source>
        <dbReference type="ARBA" id="ARBA00039401"/>
    </source>
</evidence>
<dbReference type="AlphaFoldDB" id="A0A1Y5Y0D6"/>
<dbReference type="OrthoDB" id="9757990at2"/>
<keyword evidence="4" id="KW-0597">Phosphoprotein</keyword>
<dbReference type="SUPFAM" id="SSF47384">
    <property type="entry name" value="Homodimeric domain of signal transducing histidine kinase"/>
    <property type="match status" value="1"/>
</dbReference>
<evidence type="ECO:0000256" key="6">
    <source>
        <dbReference type="ARBA" id="ARBA00022692"/>
    </source>
</evidence>
<dbReference type="InterPro" id="IPR003594">
    <property type="entry name" value="HATPase_dom"/>
</dbReference>
<evidence type="ECO:0000256" key="3">
    <source>
        <dbReference type="ARBA" id="ARBA00012438"/>
    </source>
</evidence>
<keyword evidence="5" id="KW-0808">Transferase</keyword>
<feature type="transmembrane region" description="Helical" evidence="11">
    <location>
        <begin position="268"/>
        <end position="290"/>
    </location>
</feature>
<evidence type="ECO:0000313" key="14">
    <source>
        <dbReference type="EMBL" id="SMD23011.1"/>
    </source>
</evidence>
<keyword evidence="6 11" id="KW-0812">Transmembrane</keyword>
<sequence length="562" mass="60645">MRRSIFFRLLGVTVLVAVCSIAATAWLATQITRASLQQEQGRELAVDNDIYKVLLGHAVDHSDWSEAKDIVEDLVERHPDRRIALLTKDRTPIVDLGGDGSPLPSTASAEVDALDVDPVLLPDAPADRIDKRVLGPFRTPIGVREREDQSGVLKCLRVNRAADAATRQKCIDVRVPADSVADFYALLALEDLVNPCLARRGLPPVLLDPDYTPARYQRIPDEPAVAECVRSSRRQQLAPYVAPAALMFVTSPAGAATTSFDLSSGNSWRVAGVAAAVLLVAIVVTAAVCARLIRPLRALTGAAHLMADGDAAPPLTVRGRDEIAQLTKAFNTMVENRERMEQVRKAMVSDIAHELRTPLSNIRGWLEAAEDGLSERDPALIALLLKEALVLQHVVDDLQDLAEADAGKLRLNRSQVAVSEIFAQLDAAHDARAAQNGITLTVSNPEALQVHADPVRLRQILDNLVTNALRYVPSGGSVAVTARTEQDEVVFEVADNGTGISPEDLPHVFDRFWRAEKSRSRQTGGSGLGLAIVRNLAEAHGGSATAESTYGQGATFRVRLPA</sequence>
<evidence type="ECO:0000259" key="12">
    <source>
        <dbReference type="PROSITE" id="PS50109"/>
    </source>
</evidence>
<evidence type="ECO:0000256" key="9">
    <source>
        <dbReference type="ARBA" id="ARBA00023012"/>
    </source>
</evidence>
<comment type="catalytic activity">
    <reaction evidence="1">
        <text>ATP + protein L-histidine = ADP + protein N-phospho-L-histidine.</text>
        <dbReference type="EC" id="2.7.13.3"/>
    </reaction>
</comment>
<dbReference type="SUPFAM" id="SSF158472">
    <property type="entry name" value="HAMP domain-like"/>
    <property type="match status" value="1"/>
</dbReference>
<dbReference type="RefSeq" id="WP_084431834.1">
    <property type="nucleotide sequence ID" value="NZ_FWXV01000008.1"/>
</dbReference>
<feature type="domain" description="HAMP" evidence="13">
    <location>
        <begin position="290"/>
        <end position="342"/>
    </location>
</feature>
<dbReference type="PROSITE" id="PS50109">
    <property type="entry name" value="HIS_KIN"/>
    <property type="match status" value="1"/>
</dbReference>
<keyword evidence="8 11" id="KW-1133">Transmembrane helix</keyword>
<protein>
    <recommendedName>
        <fullName evidence="10">Sensor-like histidine kinase SenX3</fullName>
        <ecNumber evidence="3">2.7.13.3</ecNumber>
    </recommendedName>
</protein>
<dbReference type="Pfam" id="PF02518">
    <property type="entry name" value="HATPase_c"/>
    <property type="match status" value="1"/>
</dbReference>
<dbReference type="InterPro" id="IPR004358">
    <property type="entry name" value="Sig_transdc_His_kin-like_C"/>
</dbReference>
<proteinExistence type="predicted"/>
<dbReference type="Proteomes" id="UP000192674">
    <property type="component" value="Unassembled WGS sequence"/>
</dbReference>
<dbReference type="EC" id="2.7.13.3" evidence="3"/>
<evidence type="ECO:0000313" key="15">
    <source>
        <dbReference type="Proteomes" id="UP000192674"/>
    </source>
</evidence>
<dbReference type="Gene3D" id="6.10.340.10">
    <property type="match status" value="1"/>
</dbReference>